<comment type="caution">
    <text evidence="2">The sequence shown here is derived from an EMBL/GenBank/DDBJ whole genome shotgun (WGS) entry which is preliminary data.</text>
</comment>
<sequence>MTLQNKEKIDNKPMKDSVSFRLNVLTSVINRHAERYLKTHYNIAIPDWRVIAILAGGRQMSVRELSAISKMDKAMVSRVVKRLTSTNAIFSEPDPADGRLLILSIAPAGQELFNRIHPIFLERDERMLATLEEQSSFNESLDRLLKYAENESEYFYSTK</sequence>
<dbReference type="Pfam" id="PF12802">
    <property type="entry name" value="MarR_2"/>
    <property type="match status" value="1"/>
</dbReference>
<dbReference type="OrthoDB" id="8906692at2"/>
<name>A0A317CBZ5_9GAMM</name>
<evidence type="ECO:0000313" key="2">
    <source>
        <dbReference type="EMBL" id="PWQ94853.1"/>
    </source>
</evidence>
<dbReference type="PANTHER" id="PTHR33164:SF43">
    <property type="entry name" value="HTH-TYPE TRANSCRIPTIONAL REPRESSOR YETL"/>
    <property type="match status" value="1"/>
</dbReference>
<dbReference type="InterPro" id="IPR039422">
    <property type="entry name" value="MarR/SlyA-like"/>
</dbReference>
<dbReference type="Proteomes" id="UP000245506">
    <property type="component" value="Unassembled WGS sequence"/>
</dbReference>
<dbReference type="GO" id="GO:0006950">
    <property type="term" value="P:response to stress"/>
    <property type="evidence" value="ECO:0007669"/>
    <property type="project" value="TreeGrafter"/>
</dbReference>
<protein>
    <recommendedName>
        <fullName evidence="1">HTH marR-type domain-containing protein</fullName>
    </recommendedName>
</protein>
<dbReference type="RefSeq" id="WP_109824056.1">
    <property type="nucleotide sequence ID" value="NZ_QGKL01000038.1"/>
</dbReference>
<dbReference type="InterPro" id="IPR036390">
    <property type="entry name" value="WH_DNA-bd_sf"/>
</dbReference>
<dbReference type="GO" id="GO:0003700">
    <property type="term" value="F:DNA-binding transcription factor activity"/>
    <property type="evidence" value="ECO:0007669"/>
    <property type="project" value="InterPro"/>
</dbReference>
<dbReference type="Gene3D" id="1.10.10.10">
    <property type="entry name" value="Winged helix-like DNA-binding domain superfamily/Winged helix DNA-binding domain"/>
    <property type="match status" value="1"/>
</dbReference>
<feature type="domain" description="HTH marR-type" evidence="1">
    <location>
        <begin position="15"/>
        <end position="150"/>
    </location>
</feature>
<gene>
    <name evidence="2" type="ORF">DKT75_13960</name>
</gene>
<evidence type="ECO:0000313" key="3">
    <source>
        <dbReference type="Proteomes" id="UP000245506"/>
    </source>
</evidence>
<dbReference type="PROSITE" id="PS50995">
    <property type="entry name" value="HTH_MARR_2"/>
    <property type="match status" value="1"/>
</dbReference>
<reference evidence="2 3" key="1">
    <citation type="submission" date="2018-05" db="EMBL/GenBank/DDBJ databases">
        <title>Leucothrix arctica sp. nov., isolated from Arctic seawater.</title>
        <authorList>
            <person name="Choi A."/>
            <person name="Baek K."/>
        </authorList>
    </citation>
    <scope>NUCLEOTIDE SEQUENCE [LARGE SCALE GENOMIC DNA]</scope>
    <source>
        <strain evidence="2 3">IMCC9719</strain>
    </source>
</reference>
<dbReference type="InterPro" id="IPR036388">
    <property type="entry name" value="WH-like_DNA-bd_sf"/>
</dbReference>
<dbReference type="AlphaFoldDB" id="A0A317CBZ5"/>
<accession>A0A317CBZ5</accession>
<dbReference type="InterPro" id="IPR000835">
    <property type="entry name" value="HTH_MarR-typ"/>
</dbReference>
<dbReference type="PANTHER" id="PTHR33164">
    <property type="entry name" value="TRANSCRIPTIONAL REGULATOR, MARR FAMILY"/>
    <property type="match status" value="1"/>
</dbReference>
<dbReference type="SUPFAM" id="SSF46785">
    <property type="entry name" value="Winged helix' DNA-binding domain"/>
    <property type="match status" value="1"/>
</dbReference>
<dbReference type="EMBL" id="QGKL01000038">
    <property type="protein sequence ID" value="PWQ94853.1"/>
    <property type="molecule type" value="Genomic_DNA"/>
</dbReference>
<organism evidence="2 3">
    <name type="scientific">Leucothrix arctica</name>
    <dbReference type="NCBI Taxonomy" id="1481894"/>
    <lineage>
        <taxon>Bacteria</taxon>
        <taxon>Pseudomonadati</taxon>
        <taxon>Pseudomonadota</taxon>
        <taxon>Gammaproteobacteria</taxon>
        <taxon>Thiotrichales</taxon>
        <taxon>Thiotrichaceae</taxon>
        <taxon>Leucothrix</taxon>
    </lineage>
</organism>
<proteinExistence type="predicted"/>
<evidence type="ECO:0000259" key="1">
    <source>
        <dbReference type="PROSITE" id="PS50995"/>
    </source>
</evidence>
<dbReference type="SMART" id="SM00347">
    <property type="entry name" value="HTH_MARR"/>
    <property type="match status" value="1"/>
</dbReference>
<keyword evidence="3" id="KW-1185">Reference proteome</keyword>